<dbReference type="Pfam" id="PF01914">
    <property type="entry name" value="MarC"/>
    <property type="match status" value="1"/>
</dbReference>
<dbReference type="KEGG" id="ngk:NGK_1243"/>
<name>B4RM83_NEIG2</name>
<keyword evidence="3" id="KW-1003">Cell membrane</keyword>
<evidence type="ECO:0000256" key="4">
    <source>
        <dbReference type="ARBA" id="ARBA00022692"/>
    </source>
</evidence>
<organism evidence="8 9">
    <name type="scientific">Neisseria gonorrhoeae (strain NCCP11945)</name>
    <dbReference type="NCBI Taxonomy" id="521006"/>
    <lineage>
        <taxon>Bacteria</taxon>
        <taxon>Pseudomonadati</taxon>
        <taxon>Pseudomonadota</taxon>
        <taxon>Betaproteobacteria</taxon>
        <taxon>Neisseriales</taxon>
        <taxon>Neisseriaceae</taxon>
        <taxon>Neisseria</taxon>
    </lineage>
</organism>
<evidence type="ECO:0000256" key="5">
    <source>
        <dbReference type="ARBA" id="ARBA00022989"/>
    </source>
</evidence>
<dbReference type="AlphaFoldDB" id="B4RM83"/>
<dbReference type="NCBIfam" id="TIGR00427">
    <property type="entry name" value="NAAT family transporter"/>
    <property type="match status" value="1"/>
</dbReference>
<dbReference type="PANTHER" id="PTHR33508:SF1">
    <property type="entry name" value="UPF0056 MEMBRANE PROTEIN YHCE"/>
    <property type="match status" value="1"/>
</dbReference>
<accession>B4RM83</accession>
<keyword evidence="4 7" id="KW-0812">Transmembrane</keyword>
<dbReference type="GO" id="GO:0005886">
    <property type="term" value="C:plasma membrane"/>
    <property type="evidence" value="ECO:0007669"/>
    <property type="project" value="UniProtKB-SubCell"/>
</dbReference>
<protein>
    <recommendedName>
        <fullName evidence="7">UPF0056 inner membrane protein</fullName>
    </recommendedName>
</protein>
<keyword evidence="5 7" id="KW-1133">Transmembrane helix</keyword>
<dbReference type="HOGENOM" id="CLU_079909_2_1_4"/>
<dbReference type="Proteomes" id="UP000002564">
    <property type="component" value="Chromosome"/>
</dbReference>
<reference evidence="8 9" key="1">
    <citation type="journal article" date="2008" name="J. Bacteriol.">
        <title>Complete genome sequence of Neisseria gonorrhoeae NCCP11945.</title>
        <authorList>
            <person name="Chung G.T."/>
            <person name="Yoo J.S."/>
            <person name="Oh H.B."/>
            <person name="Lee Y.S."/>
            <person name="Cha S.H."/>
            <person name="Kim S.J."/>
            <person name="Yoo C.K."/>
        </authorList>
    </citation>
    <scope>NUCLEOTIDE SEQUENCE [LARGE SCALE GENOMIC DNA]</scope>
    <source>
        <strain evidence="8 9">NCCP11945</strain>
    </source>
</reference>
<comment type="subcellular location">
    <subcellularLocation>
        <location evidence="7">Cell inner membrane</location>
        <topology evidence="7">Multi-pass membrane protein</topology>
    </subcellularLocation>
    <subcellularLocation>
        <location evidence="1">Cell membrane</location>
        <topology evidence="1">Multi-pass membrane protein</topology>
    </subcellularLocation>
</comment>
<feature type="transmembrane region" description="Helical" evidence="7">
    <location>
        <begin position="183"/>
        <end position="204"/>
    </location>
</feature>
<evidence type="ECO:0000256" key="2">
    <source>
        <dbReference type="ARBA" id="ARBA00009784"/>
    </source>
</evidence>
<comment type="similarity">
    <text evidence="2 7">Belongs to the UPF0056 (MarC) family.</text>
</comment>
<feature type="transmembrane region" description="Helical" evidence="7">
    <location>
        <begin position="41"/>
        <end position="61"/>
    </location>
</feature>
<feature type="transmembrane region" description="Helical" evidence="7">
    <location>
        <begin position="225"/>
        <end position="243"/>
    </location>
</feature>
<evidence type="ECO:0000256" key="7">
    <source>
        <dbReference type="RuleBase" id="RU362048"/>
    </source>
</evidence>
<evidence type="ECO:0000256" key="3">
    <source>
        <dbReference type="ARBA" id="ARBA00022475"/>
    </source>
</evidence>
<keyword evidence="6 7" id="KW-0472">Membrane</keyword>
<sequence>MLGFLIITEKSVAAAICSIGCLPHGFERGEIMGLGMEIGKLIVAFLVLINPFSALSLYLDLTNGHSTKERRKVARTAAVAVFAVIAVFALIGGALLKVLGISVGSFQVGGGILVLLIAISMMNGNDNPAKQNLGAQPETGQARPARNAGAIAVVPIAIPITIGPGGISTVIIYASAAKTYSDIALIIAAGLVVSAICYAILIVAGKVSRLLGATGLTILNRIMGMMLAAVSVEIIVSGLKTIFPQLAG</sequence>
<feature type="transmembrane region" description="Helical" evidence="7">
    <location>
        <begin position="150"/>
        <end position="177"/>
    </location>
</feature>
<gene>
    <name evidence="8" type="ordered locus">NGK_1243</name>
</gene>
<dbReference type="EMBL" id="CP001050">
    <property type="protein sequence ID" value="ACF29919.1"/>
    <property type="molecule type" value="Genomic_DNA"/>
</dbReference>
<dbReference type="PANTHER" id="PTHR33508">
    <property type="entry name" value="UPF0056 MEMBRANE PROTEIN YHCE"/>
    <property type="match status" value="1"/>
</dbReference>
<feature type="transmembrane region" description="Helical" evidence="7">
    <location>
        <begin position="101"/>
        <end position="122"/>
    </location>
</feature>
<evidence type="ECO:0000313" key="9">
    <source>
        <dbReference type="Proteomes" id="UP000002564"/>
    </source>
</evidence>
<evidence type="ECO:0000313" key="8">
    <source>
        <dbReference type="EMBL" id="ACF29919.1"/>
    </source>
</evidence>
<feature type="transmembrane region" description="Helical" evidence="7">
    <location>
        <begin position="73"/>
        <end position="95"/>
    </location>
</feature>
<dbReference type="InterPro" id="IPR002771">
    <property type="entry name" value="Multi_antbiot-R_MarC"/>
</dbReference>
<evidence type="ECO:0000256" key="1">
    <source>
        <dbReference type="ARBA" id="ARBA00004651"/>
    </source>
</evidence>
<evidence type="ECO:0000256" key="6">
    <source>
        <dbReference type="ARBA" id="ARBA00023136"/>
    </source>
</evidence>
<proteinExistence type="inferred from homology"/>